<dbReference type="InterPro" id="IPR013762">
    <property type="entry name" value="Integrase-like_cat_sf"/>
</dbReference>
<keyword evidence="3" id="KW-0614">Plasmid</keyword>
<sequence>MGKDKVRYLVFVNGRWRWRPTRKMRSLGFRLETFGTALTAEDKARALALNDDWDLVRRGLAPAPRHIHPAGSVGEAYERAMALRAAERKAKGIAWDRAHEARDDWPRAWKWLDPAFGDVNPARIEPEDFLFIDPATGEAAGLLPKIEHRVSAAERHRVVKVWRALWKRMARMGYCDIHADPSLAITNTAPPPRQAVWTNREVLRLVQRAWRTGKPGLAALMAVTWDTMLSPGDARRLTAGQMARDAGGAVFFVDRAKTGRAAAGTLSQWSDAILSAYLRSLGVDLLDTAPLFRTAGSEPGPRGGRRWGPQPYTKDKADKDFRAVRTALFGLGETRQFADMRRSGAVEADAGGARVEDLSNKMANTIHASARLRKTYTPVNVPSVRRVDDARALGRARLRKGD</sequence>
<evidence type="ECO:0000256" key="1">
    <source>
        <dbReference type="ARBA" id="ARBA00023172"/>
    </source>
</evidence>
<dbReference type="GO" id="GO:0015074">
    <property type="term" value="P:DNA integration"/>
    <property type="evidence" value="ECO:0007669"/>
    <property type="project" value="InterPro"/>
</dbReference>
<proteinExistence type="predicted"/>
<name>A0A447CQI2_9BRAD</name>
<evidence type="ECO:0000313" key="3">
    <source>
        <dbReference type="EMBL" id="VCU06557.1"/>
    </source>
</evidence>
<accession>A0A447CQI2</accession>
<reference evidence="4" key="2">
    <citation type="submission" date="2018-10" db="EMBL/GenBank/DDBJ databases">
        <authorList>
            <person name="Peiro R."/>
            <person name="Begona"/>
            <person name="Cbmso G."/>
            <person name="Lopez M."/>
            <person name="Gonzalez S."/>
            <person name="Sacristan E."/>
            <person name="Castillo E."/>
        </authorList>
    </citation>
    <scope>NUCLEOTIDE SEQUENCE</scope>
    <source>
        <strain evidence="4">Rhod_genome</strain>
        <strain evidence="3">Rhod_plasmid</strain>
        <plasmid evidence="3">1</plasmid>
    </source>
</reference>
<dbReference type="GO" id="GO:0006310">
    <property type="term" value="P:DNA recombination"/>
    <property type="evidence" value="ECO:0007669"/>
    <property type="project" value="UniProtKB-KW"/>
</dbReference>
<keyword evidence="5" id="KW-1185">Reference proteome</keyword>
<evidence type="ECO:0000256" key="2">
    <source>
        <dbReference type="SAM" id="MobiDB-lite"/>
    </source>
</evidence>
<dbReference type="AlphaFoldDB" id="A0A447CQI2"/>
<gene>
    <name evidence="4" type="ORF">RHODGE_RHODGE_00475</name>
    <name evidence="3" type="ORF">RHODPL_RHODPL_00005</name>
</gene>
<organism evidence="4 5">
    <name type="scientific">Rhodoplanes serenus</name>
    <dbReference type="NCBI Taxonomy" id="200615"/>
    <lineage>
        <taxon>Bacteria</taxon>
        <taxon>Pseudomonadati</taxon>
        <taxon>Pseudomonadota</taxon>
        <taxon>Alphaproteobacteria</taxon>
        <taxon>Hyphomicrobiales</taxon>
        <taxon>Nitrobacteraceae</taxon>
        <taxon>Rhodoplanes</taxon>
    </lineage>
</organism>
<dbReference type="EMBL" id="LR026982">
    <property type="protein sequence ID" value="VCU06557.1"/>
    <property type="molecule type" value="Genomic_DNA"/>
</dbReference>
<reference evidence="5" key="1">
    <citation type="submission" date="2018-10" db="EMBL/GenBank/DDBJ databases">
        <authorList>
            <person name="Peiro R."/>
            <person name="Begona"/>
            <person name="Cbmso G."/>
            <person name="Lopez M."/>
            <person name="Gonzalez S."/>
            <person name="Sacristan E."/>
            <person name="Castillo E."/>
        </authorList>
    </citation>
    <scope>NUCLEOTIDE SEQUENCE [LARGE SCALE GENOMIC DNA]</scope>
</reference>
<feature type="region of interest" description="Disordered" evidence="2">
    <location>
        <begin position="294"/>
        <end position="316"/>
    </location>
</feature>
<dbReference type="EMBL" id="UWOC01000026">
    <property type="protein sequence ID" value="VCU07376.1"/>
    <property type="molecule type" value="Genomic_DNA"/>
</dbReference>
<dbReference type="RefSeq" id="WP_129607576.1">
    <property type="nucleotide sequence ID" value="NZ_LR026982.1"/>
</dbReference>
<dbReference type="InterPro" id="IPR011010">
    <property type="entry name" value="DNA_brk_join_enz"/>
</dbReference>
<dbReference type="SUPFAM" id="SSF56349">
    <property type="entry name" value="DNA breaking-rejoining enzymes"/>
    <property type="match status" value="1"/>
</dbReference>
<evidence type="ECO:0000313" key="5">
    <source>
        <dbReference type="Proteomes" id="UP000289200"/>
    </source>
</evidence>
<dbReference type="Gene3D" id="1.10.443.10">
    <property type="entry name" value="Intergrase catalytic core"/>
    <property type="match status" value="1"/>
</dbReference>
<keyword evidence="1" id="KW-0233">DNA recombination</keyword>
<evidence type="ECO:0008006" key="6">
    <source>
        <dbReference type="Google" id="ProtNLM"/>
    </source>
</evidence>
<dbReference type="GO" id="GO:0003677">
    <property type="term" value="F:DNA binding"/>
    <property type="evidence" value="ECO:0007669"/>
    <property type="project" value="InterPro"/>
</dbReference>
<geneLocation type="plasmid" evidence="3">
    <name>1</name>
</geneLocation>
<evidence type="ECO:0000313" key="4">
    <source>
        <dbReference type="EMBL" id="VCU07376.1"/>
    </source>
</evidence>
<dbReference type="Proteomes" id="UP000289200">
    <property type="component" value="Unassembled WGS sequence"/>
</dbReference>
<protein>
    <recommendedName>
        <fullName evidence="6">Tyr recombinase domain-containing protein</fullName>
    </recommendedName>
</protein>
<dbReference type="OrthoDB" id="8208963at2"/>